<keyword evidence="2 4" id="KW-0697">Rotamase</keyword>
<comment type="catalytic activity">
    <reaction evidence="4">
        <text>[protein]-peptidylproline (omega=180) = [protein]-peptidylproline (omega=0)</text>
        <dbReference type="Rhea" id="RHEA:16237"/>
        <dbReference type="Rhea" id="RHEA-COMP:10747"/>
        <dbReference type="Rhea" id="RHEA-COMP:10748"/>
        <dbReference type="ChEBI" id="CHEBI:83833"/>
        <dbReference type="ChEBI" id="CHEBI:83834"/>
        <dbReference type="EC" id="5.2.1.8"/>
    </reaction>
</comment>
<evidence type="ECO:0000256" key="4">
    <source>
        <dbReference type="RuleBase" id="RU363019"/>
    </source>
</evidence>
<dbReference type="AlphaFoldDB" id="A0A1I1P793"/>
<sequence>MRTILLVGLLLAATVLTTSALAAPRVAVETSEGRFVIALDTEAAPETVENFLGYVASDTFEDTLFHRVVPGFVVQGGGYRDDFEPVETQDPVRNEADNGLSNERGTVAMARGQEPHSATSQFFINLTANPFLDHRNTTRRGWGYAVFGRVVEGMEVVDTIADSPTGAGGPFPRDVPLTPVVIESVERLDGDTGEKTDNQERQQP</sequence>
<evidence type="ECO:0000256" key="2">
    <source>
        <dbReference type="ARBA" id="ARBA00023110"/>
    </source>
</evidence>
<accession>A0A1I1P793</accession>
<dbReference type="Pfam" id="PF00160">
    <property type="entry name" value="Pro_isomerase"/>
    <property type="match status" value="1"/>
</dbReference>
<dbReference type="InterPro" id="IPR002130">
    <property type="entry name" value="Cyclophilin-type_PPIase_dom"/>
</dbReference>
<dbReference type="GO" id="GO:0003755">
    <property type="term" value="F:peptidyl-prolyl cis-trans isomerase activity"/>
    <property type="evidence" value="ECO:0007669"/>
    <property type="project" value="UniProtKB-UniRule"/>
</dbReference>
<dbReference type="RefSeq" id="WP_093427282.1">
    <property type="nucleotide sequence ID" value="NZ_FOMJ01000001.1"/>
</dbReference>
<reference evidence="7 8" key="1">
    <citation type="submission" date="2016-10" db="EMBL/GenBank/DDBJ databases">
        <authorList>
            <person name="de Groot N.N."/>
        </authorList>
    </citation>
    <scope>NUCLEOTIDE SEQUENCE [LARGE SCALE GENOMIC DNA]</scope>
    <source>
        <strain evidence="7 8">HL3</strain>
    </source>
</reference>
<proteinExistence type="inferred from homology"/>
<dbReference type="OrthoDB" id="9807797at2"/>
<dbReference type="PRINTS" id="PR00153">
    <property type="entry name" value="CSAPPISMRASE"/>
</dbReference>
<organism evidence="7 8">
    <name type="scientific">Thiohalospira halophila DSM 15071</name>
    <dbReference type="NCBI Taxonomy" id="1123397"/>
    <lineage>
        <taxon>Bacteria</taxon>
        <taxon>Pseudomonadati</taxon>
        <taxon>Pseudomonadota</taxon>
        <taxon>Gammaproteobacteria</taxon>
        <taxon>Thiohalospirales</taxon>
        <taxon>Thiohalospiraceae</taxon>
        <taxon>Thiohalospira</taxon>
    </lineage>
</organism>
<evidence type="ECO:0000313" key="7">
    <source>
        <dbReference type="EMBL" id="SFD05804.1"/>
    </source>
</evidence>
<feature type="region of interest" description="Disordered" evidence="5">
    <location>
        <begin position="185"/>
        <end position="204"/>
    </location>
</feature>
<feature type="domain" description="PPIase cyclophilin-type" evidence="6">
    <location>
        <begin position="33"/>
        <end position="187"/>
    </location>
</feature>
<dbReference type="InterPro" id="IPR044665">
    <property type="entry name" value="E_coli_cyclophilin_A-like"/>
</dbReference>
<evidence type="ECO:0000256" key="5">
    <source>
        <dbReference type="SAM" id="MobiDB-lite"/>
    </source>
</evidence>
<comment type="similarity">
    <text evidence="1 4">Belongs to the cyclophilin-type PPIase family.</text>
</comment>
<name>A0A1I1P793_9GAMM</name>
<protein>
    <recommendedName>
        <fullName evidence="4">Peptidyl-prolyl cis-trans isomerase</fullName>
        <shortName evidence="4">PPIase</shortName>
        <ecNumber evidence="4">5.2.1.8</ecNumber>
    </recommendedName>
</protein>
<keyword evidence="3 4" id="KW-0413">Isomerase</keyword>
<dbReference type="PROSITE" id="PS00170">
    <property type="entry name" value="CSA_PPIASE_1"/>
    <property type="match status" value="1"/>
</dbReference>
<dbReference type="EMBL" id="FOMJ01000001">
    <property type="protein sequence ID" value="SFD05804.1"/>
    <property type="molecule type" value="Genomic_DNA"/>
</dbReference>
<gene>
    <name evidence="7" type="ORF">SAMN05660831_00649</name>
</gene>
<feature type="chain" id="PRO_5011329213" description="Peptidyl-prolyl cis-trans isomerase" evidence="4">
    <location>
        <begin position="23"/>
        <end position="204"/>
    </location>
</feature>
<dbReference type="STRING" id="1123397.SAMN05660831_00649"/>
<evidence type="ECO:0000313" key="8">
    <source>
        <dbReference type="Proteomes" id="UP000198611"/>
    </source>
</evidence>
<evidence type="ECO:0000259" key="6">
    <source>
        <dbReference type="PROSITE" id="PS50072"/>
    </source>
</evidence>
<dbReference type="SUPFAM" id="SSF50891">
    <property type="entry name" value="Cyclophilin-like"/>
    <property type="match status" value="1"/>
</dbReference>
<keyword evidence="8" id="KW-1185">Reference proteome</keyword>
<comment type="function">
    <text evidence="4">PPIases accelerate the folding of proteins. It catalyzes the cis-trans isomerization of proline imidic peptide bonds in oligopeptides.</text>
</comment>
<feature type="signal peptide" evidence="4">
    <location>
        <begin position="1"/>
        <end position="22"/>
    </location>
</feature>
<dbReference type="InterPro" id="IPR020892">
    <property type="entry name" value="Cyclophilin-type_PPIase_CS"/>
</dbReference>
<dbReference type="PANTHER" id="PTHR43246">
    <property type="entry name" value="PEPTIDYL-PROLYL CIS-TRANS ISOMERASE CYP38, CHLOROPLASTIC"/>
    <property type="match status" value="1"/>
</dbReference>
<dbReference type="GO" id="GO:0006457">
    <property type="term" value="P:protein folding"/>
    <property type="evidence" value="ECO:0007669"/>
    <property type="project" value="InterPro"/>
</dbReference>
<dbReference type="EC" id="5.2.1.8" evidence="4"/>
<keyword evidence="4" id="KW-0732">Signal</keyword>
<dbReference type="PROSITE" id="PS50072">
    <property type="entry name" value="CSA_PPIASE_2"/>
    <property type="match status" value="1"/>
</dbReference>
<dbReference type="Proteomes" id="UP000198611">
    <property type="component" value="Unassembled WGS sequence"/>
</dbReference>
<evidence type="ECO:0000256" key="3">
    <source>
        <dbReference type="ARBA" id="ARBA00023235"/>
    </source>
</evidence>
<evidence type="ECO:0000256" key="1">
    <source>
        <dbReference type="ARBA" id="ARBA00007365"/>
    </source>
</evidence>
<dbReference type="Gene3D" id="2.40.100.10">
    <property type="entry name" value="Cyclophilin-like"/>
    <property type="match status" value="1"/>
</dbReference>
<dbReference type="InterPro" id="IPR029000">
    <property type="entry name" value="Cyclophilin-like_dom_sf"/>
</dbReference>